<accession>D1AEL2</accession>
<dbReference type="Pfam" id="PF13622">
    <property type="entry name" value="4HBT_3"/>
    <property type="match status" value="1"/>
</dbReference>
<evidence type="ECO:0000259" key="1">
    <source>
        <dbReference type="Pfam" id="PF13622"/>
    </source>
</evidence>
<dbReference type="eggNOG" id="COG2050">
    <property type="taxonomic scope" value="Bacteria"/>
</dbReference>
<dbReference type="InterPro" id="IPR052389">
    <property type="entry name" value="Sec_Metab_Biosynth-Assoc"/>
</dbReference>
<evidence type="ECO:0000313" key="3">
    <source>
        <dbReference type="EMBL" id="ACY95828.1"/>
    </source>
</evidence>
<protein>
    <submittedName>
        <fullName evidence="3">Thioesterase-like protein</fullName>
    </submittedName>
</protein>
<dbReference type="AlphaFoldDB" id="D1AEL2"/>
<keyword evidence="4" id="KW-1185">Reference proteome</keyword>
<evidence type="ECO:0000313" key="4">
    <source>
        <dbReference type="Proteomes" id="UP000001918"/>
    </source>
</evidence>
<dbReference type="SUPFAM" id="SSF54637">
    <property type="entry name" value="Thioesterase/thiol ester dehydrase-isomerase"/>
    <property type="match status" value="2"/>
</dbReference>
<feature type="domain" description="Acyl-CoA thioesterase-like N-terminal HotDog" evidence="1">
    <location>
        <begin position="13"/>
        <end position="65"/>
    </location>
</feature>
<reference evidence="3 4" key="1">
    <citation type="journal article" date="2011" name="Stand. Genomic Sci.">
        <title>Complete genome sequence of Thermomonospora curvata type strain (B9).</title>
        <authorList>
            <person name="Chertkov O."/>
            <person name="Sikorski J."/>
            <person name="Nolan M."/>
            <person name="Lapidus A."/>
            <person name="Lucas S."/>
            <person name="Del Rio T.G."/>
            <person name="Tice H."/>
            <person name="Cheng J.F."/>
            <person name="Goodwin L."/>
            <person name="Pitluck S."/>
            <person name="Liolios K."/>
            <person name="Ivanova N."/>
            <person name="Mavromatis K."/>
            <person name="Mikhailova N."/>
            <person name="Ovchinnikova G."/>
            <person name="Pati A."/>
            <person name="Chen A."/>
            <person name="Palaniappan K."/>
            <person name="Djao O.D."/>
            <person name="Land M."/>
            <person name="Hauser L."/>
            <person name="Chang Y.J."/>
            <person name="Jeffries C.D."/>
            <person name="Brettin T."/>
            <person name="Han C."/>
            <person name="Detter J.C."/>
            <person name="Rohde M."/>
            <person name="Goker M."/>
            <person name="Woyke T."/>
            <person name="Bristow J."/>
            <person name="Eisen J.A."/>
            <person name="Markowitz V."/>
            <person name="Hugenholtz P."/>
            <person name="Klenk H.P."/>
            <person name="Kyrpides N.C."/>
        </authorList>
    </citation>
    <scope>NUCLEOTIDE SEQUENCE [LARGE SCALE GENOMIC DNA]</scope>
    <source>
        <strain evidence="4">ATCC 19995 / DSM 43183 / JCM 3096 / KCTC 9072 / NBRC 15933 / NCIMB 10081 / Henssen B9</strain>
    </source>
</reference>
<evidence type="ECO:0000259" key="2">
    <source>
        <dbReference type="Pfam" id="PF20789"/>
    </source>
</evidence>
<dbReference type="InterPro" id="IPR049450">
    <property type="entry name" value="ACOT8-like_C"/>
</dbReference>
<dbReference type="HOGENOM" id="CLU_084775_0_0_11"/>
<dbReference type="PANTHER" id="PTHR38110:SF1">
    <property type="entry name" value="THIOESTERASE DOMAIN-CONTAINING PROTEIN"/>
    <property type="match status" value="1"/>
</dbReference>
<gene>
    <name evidence="3" type="ordered locus">Tcur_0223</name>
</gene>
<name>D1AEL2_THECD</name>
<dbReference type="PANTHER" id="PTHR38110">
    <property type="entry name" value="CHROMOSOME 23, WHOLE GENOME SHOTGUN SEQUENCE"/>
    <property type="match status" value="1"/>
</dbReference>
<proteinExistence type="predicted"/>
<dbReference type="Gene3D" id="2.40.160.210">
    <property type="entry name" value="Acyl-CoA thioesterase, double hotdog domain"/>
    <property type="match status" value="1"/>
</dbReference>
<feature type="domain" description="Acyl-CoA thioesterase-like C-terminal" evidence="2">
    <location>
        <begin position="87"/>
        <end position="222"/>
    </location>
</feature>
<dbReference type="Proteomes" id="UP000001918">
    <property type="component" value="Chromosome"/>
</dbReference>
<dbReference type="KEGG" id="tcu:Tcur_0223"/>
<dbReference type="InterPro" id="IPR029069">
    <property type="entry name" value="HotDog_dom_sf"/>
</dbReference>
<dbReference type="STRING" id="471852.Tcur_0223"/>
<sequence>MQALAGAFGDGWRARSLSVHFASPVTPGPVLISTNVEHTGRRTGIAQARVSQGERLALTATATFTPGLSGPEFTEAAMPNVPEADLCQVLPEIPDLLPEFFTQFEHRPCLGALPFSGATDSQTASWVRPRDLFCKNEEALLTVLSDCWMPAMFTRLPEPKTMATLSMNIHFRNAPGDLREPGREHLLVVAHSRLAHSGLCDQHIDIWSAPGTLLAQAHQLCMLLEPRGGTQDHHRSDDREMSTI</sequence>
<dbReference type="InterPro" id="IPR049449">
    <property type="entry name" value="TesB_ACOT8-like_N"/>
</dbReference>
<dbReference type="InterPro" id="IPR042171">
    <property type="entry name" value="Acyl-CoA_hotdog"/>
</dbReference>
<dbReference type="Pfam" id="PF20789">
    <property type="entry name" value="4HBT_3C"/>
    <property type="match status" value="1"/>
</dbReference>
<organism evidence="3 4">
    <name type="scientific">Thermomonospora curvata (strain ATCC 19995 / DSM 43183 / JCM 3096 / KCTC 9072 / NBRC 15933 / NCIMB 10081 / Henssen B9)</name>
    <dbReference type="NCBI Taxonomy" id="471852"/>
    <lineage>
        <taxon>Bacteria</taxon>
        <taxon>Bacillati</taxon>
        <taxon>Actinomycetota</taxon>
        <taxon>Actinomycetes</taxon>
        <taxon>Streptosporangiales</taxon>
        <taxon>Thermomonosporaceae</taxon>
        <taxon>Thermomonospora</taxon>
    </lineage>
</organism>
<dbReference type="EMBL" id="CP001738">
    <property type="protein sequence ID" value="ACY95828.1"/>
    <property type="molecule type" value="Genomic_DNA"/>
</dbReference>